<name>A0A1N6UEI0_9SPHI</name>
<feature type="transmembrane region" description="Helical" evidence="1">
    <location>
        <begin position="29"/>
        <end position="47"/>
    </location>
</feature>
<protein>
    <submittedName>
        <fullName evidence="3">Uncharacterized protein</fullName>
    </submittedName>
</protein>
<keyword evidence="1" id="KW-0472">Membrane</keyword>
<dbReference type="EMBL" id="JACHCA010000015">
    <property type="protein sequence ID" value="MBB6130417.1"/>
    <property type="molecule type" value="Genomic_DNA"/>
</dbReference>
<evidence type="ECO:0000313" key="3">
    <source>
        <dbReference type="EMBL" id="MBB6130417.1"/>
    </source>
</evidence>
<dbReference type="Proteomes" id="UP000541583">
    <property type="component" value="Unassembled WGS sequence"/>
</dbReference>
<dbReference type="EMBL" id="JACHCB010000003">
    <property type="protein sequence ID" value="MBB6108824.1"/>
    <property type="molecule type" value="Genomic_DNA"/>
</dbReference>
<organism evidence="3 5">
    <name type="scientific">Mucilaginibacter lappiensis</name>
    <dbReference type="NCBI Taxonomy" id="354630"/>
    <lineage>
        <taxon>Bacteria</taxon>
        <taxon>Pseudomonadati</taxon>
        <taxon>Bacteroidota</taxon>
        <taxon>Sphingobacteriia</taxon>
        <taxon>Sphingobacteriales</taxon>
        <taxon>Sphingobacteriaceae</taxon>
        <taxon>Mucilaginibacter</taxon>
    </lineage>
</organism>
<evidence type="ECO:0000313" key="5">
    <source>
        <dbReference type="Proteomes" id="UP000548326"/>
    </source>
</evidence>
<reference evidence="4 5" key="1">
    <citation type="submission" date="2020-08" db="EMBL/GenBank/DDBJ databases">
        <title>Genomic Encyclopedia of Type Strains, Phase IV (KMG-V): Genome sequencing to study the core and pangenomes of soil and plant-associated prokaryotes.</title>
        <authorList>
            <person name="Whitman W."/>
        </authorList>
    </citation>
    <scope>NUCLEOTIDE SEQUENCE [LARGE SCALE GENOMIC DNA]</scope>
    <source>
        <strain evidence="2 4">ANJLi2</strain>
        <strain evidence="3 5">MP601</strain>
    </source>
</reference>
<accession>A0A1N6UEI0</accession>
<gene>
    <name evidence="3" type="ORF">HDF22_004557</name>
    <name evidence="2" type="ORF">HDF23_001567</name>
</gene>
<dbReference type="Proteomes" id="UP000548326">
    <property type="component" value="Unassembled WGS sequence"/>
</dbReference>
<keyword evidence="1" id="KW-1133">Transmembrane helix</keyword>
<keyword evidence="1" id="KW-0812">Transmembrane</keyword>
<dbReference type="AlphaFoldDB" id="A0A1N6UEI0"/>
<comment type="caution">
    <text evidence="3">The sequence shown here is derived from an EMBL/GenBank/DDBJ whole genome shotgun (WGS) entry which is preliminary data.</text>
</comment>
<dbReference type="STRING" id="354630.SAMN05421821_10358"/>
<proteinExistence type="predicted"/>
<evidence type="ECO:0000313" key="2">
    <source>
        <dbReference type="EMBL" id="MBB6108824.1"/>
    </source>
</evidence>
<evidence type="ECO:0000313" key="4">
    <source>
        <dbReference type="Proteomes" id="UP000541583"/>
    </source>
</evidence>
<evidence type="ECO:0000256" key="1">
    <source>
        <dbReference type="SAM" id="Phobius"/>
    </source>
</evidence>
<sequence>MKAKLNIIKKDLYNVFVMGNADERQLARIYFLLAIPFFTLLFTFGHFPTYK</sequence>
<keyword evidence="4" id="KW-1185">Reference proteome</keyword>
<dbReference type="RefSeq" id="WP_175614065.1">
    <property type="nucleotide sequence ID" value="NZ_FTMG01000003.1"/>
</dbReference>